<feature type="domain" description="FAD dependent oxidoreductase" evidence="4">
    <location>
        <begin position="9"/>
        <end position="348"/>
    </location>
</feature>
<dbReference type="eggNOG" id="COG0665">
    <property type="taxonomic scope" value="Bacteria"/>
</dbReference>
<evidence type="ECO:0000259" key="4">
    <source>
        <dbReference type="Pfam" id="PF01266"/>
    </source>
</evidence>
<name>H8GKQ9_METAL</name>
<keyword evidence="3" id="KW-0560">Oxidoreductase</keyword>
<proteinExistence type="predicted"/>
<dbReference type="InterPro" id="IPR006076">
    <property type="entry name" value="FAD-dep_OxRdtase"/>
</dbReference>
<dbReference type="Pfam" id="PF01266">
    <property type="entry name" value="DAO"/>
    <property type="match status" value="1"/>
</dbReference>
<dbReference type="GO" id="GO:0050660">
    <property type="term" value="F:flavin adenine dinucleotide binding"/>
    <property type="evidence" value="ECO:0007669"/>
    <property type="project" value="InterPro"/>
</dbReference>
<dbReference type="Gene3D" id="3.30.9.10">
    <property type="entry name" value="D-Amino Acid Oxidase, subunit A, domain 2"/>
    <property type="match status" value="1"/>
</dbReference>
<dbReference type="PANTHER" id="PTHR13847:SF289">
    <property type="entry name" value="GLYCINE OXIDASE"/>
    <property type="match status" value="1"/>
</dbReference>
<dbReference type="GO" id="GO:0016491">
    <property type="term" value="F:oxidoreductase activity"/>
    <property type="evidence" value="ECO:0007669"/>
    <property type="project" value="UniProtKB-KW"/>
</dbReference>
<dbReference type="InterPro" id="IPR036188">
    <property type="entry name" value="FAD/NAD-bd_sf"/>
</dbReference>
<dbReference type="EMBL" id="CM001475">
    <property type="protein sequence ID" value="EIC29231.1"/>
    <property type="molecule type" value="Genomic_DNA"/>
</dbReference>
<dbReference type="STRING" id="686340.Metal_1446"/>
<dbReference type="NCBIfam" id="TIGR02352">
    <property type="entry name" value="thiamin_ThiO"/>
    <property type="match status" value="1"/>
</dbReference>
<dbReference type="Proteomes" id="UP000005090">
    <property type="component" value="Chromosome"/>
</dbReference>
<evidence type="ECO:0000256" key="2">
    <source>
        <dbReference type="ARBA" id="ARBA00022977"/>
    </source>
</evidence>
<keyword evidence="2" id="KW-0784">Thiamine biosynthesis</keyword>
<dbReference type="Gene3D" id="3.50.50.60">
    <property type="entry name" value="FAD/NAD(P)-binding domain"/>
    <property type="match status" value="1"/>
</dbReference>
<dbReference type="GO" id="GO:0009228">
    <property type="term" value="P:thiamine biosynthetic process"/>
    <property type="evidence" value="ECO:0007669"/>
    <property type="project" value="UniProtKB-KW"/>
</dbReference>
<dbReference type="InterPro" id="IPR012727">
    <property type="entry name" value="Gly_oxidase_ThiO"/>
</dbReference>
<dbReference type="PANTHER" id="PTHR13847">
    <property type="entry name" value="SARCOSINE DEHYDROGENASE-RELATED"/>
    <property type="match status" value="1"/>
</dbReference>
<evidence type="ECO:0000256" key="3">
    <source>
        <dbReference type="ARBA" id="ARBA00023002"/>
    </source>
</evidence>
<gene>
    <name evidence="5" type="ORF">Metal_1446</name>
</gene>
<accession>H8GKQ9</accession>
<protein>
    <submittedName>
        <fullName evidence="5">Glycine oxidase ThiO</fullName>
    </submittedName>
</protein>
<dbReference type="GO" id="GO:0005737">
    <property type="term" value="C:cytoplasm"/>
    <property type="evidence" value="ECO:0007669"/>
    <property type="project" value="TreeGrafter"/>
</dbReference>
<comment type="pathway">
    <text evidence="1">Cofactor biosynthesis; thiamine diphosphate biosynthesis.</text>
</comment>
<organism evidence="5 6">
    <name type="scientific">Methylomicrobium album BG8</name>
    <dbReference type="NCBI Taxonomy" id="686340"/>
    <lineage>
        <taxon>Bacteria</taxon>
        <taxon>Pseudomonadati</taxon>
        <taxon>Pseudomonadota</taxon>
        <taxon>Gammaproteobacteria</taxon>
        <taxon>Methylococcales</taxon>
        <taxon>Methylococcaceae</taxon>
        <taxon>Methylomicrobium</taxon>
    </lineage>
</organism>
<sequence>MTQHPDFTLIGGGIIGLLTARELRQTGARITLIEKNRLGQESSWAGGGILLPLYPWRQPDAISRLVMRSLALYPILAEQLIEDTRLDPEWTPCGLLITKNPDIQAAIDWCHRNAIRYEAPGAAFFDNLNTRPENPLWLPDIAQARNPRLVKSLRQDLIDRGVKIIEACELISASMHQSRIDAINTTQGTFAVDRLIISAGAWTGELFGQRFPALPPACTPNIVPVKGQMLLFEAKPDTLRHMVLDEDRYLIPRRDGKILAGSSVELDQFDKTPSPEIHDQLKNFAWALMPSLKHFPIIKHWAGLRPGTEHGIPYIGRHPEIGNLYINAGHFRNGLAMGPASAELLADLILNRTPRVAPEPYQFSRPH</sequence>
<dbReference type="HOGENOM" id="CLU_007884_4_5_6"/>
<keyword evidence="6" id="KW-1185">Reference proteome</keyword>
<evidence type="ECO:0000313" key="6">
    <source>
        <dbReference type="Proteomes" id="UP000005090"/>
    </source>
</evidence>
<dbReference type="SUPFAM" id="SSF54373">
    <property type="entry name" value="FAD-linked reductases, C-terminal domain"/>
    <property type="match status" value="1"/>
</dbReference>
<dbReference type="UniPathway" id="UPA00060"/>
<dbReference type="GO" id="GO:0009229">
    <property type="term" value="P:thiamine diphosphate biosynthetic process"/>
    <property type="evidence" value="ECO:0007669"/>
    <property type="project" value="UniProtKB-UniPathway"/>
</dbReference>
<dbReference type="SUPFAM" id="SSF51905">
    <property type="entry name" value="FAD/NAD(P)-binding domain"/>
    <property type="match status" value="1"/>
</dbReference>
<evidence type="ECO:0000256" key="1">
    <source>
        <dbReference type="ARBA" id="ARBA00004948"/>
    </source>
</evidence>
<dbReference type="AlphaFoldDB" id="H8GKQ9"/>
<dbReference type="RefSeq" id="WP_005370941.1">
    <property type="nucleotide sequence ID" value="NZ_CM001475.1"/>
</dbReference>
<evidence type="ECO:0000313" key="5">
    <source>
        <dbReference type="EMBL" id="EIC29231.1"/>
    </source>
</evidence>
<reference evidence="5 6" key="1">
    <citation type="journal article" date="2013" name="Genome Announc.">
        <title>Genome Sequence of the Obligate Gammaproteobacterial Methanotroph Methylomicrobium album Strain BG8.</title>
        <authorList>
            <person name="Kits K.D."/>
            <person name="Kalyuzhnaya M.G."/>
            <person name="Klotz M.G."/>
            <person name="Jetten M.S."/>
            <person name="Op den Camp H.J."/>
            <person name="Vuilleumier S."/>
            <person name="Bringel F."/>
            <person name="Dispirito A.A."/>
            <person name="Murrell J.C."/>
            <person name="Bruce D."/>
            <person name="Cheng J.F."/>
            <person name="Copeland A."/>
            <person name="Goodwin L."/>
            <person name="Hauser L."/>
            <person name="Lajus A."/>
            <person name="Land M.L."/>
            <person name="Lapidus A."/>
            <person name="Lucas S."/>
            <person name="Medigue C."/>
            <person name="Pitluck S."/>
            <person name="Woyke T."/>
            <person name="Zeytun A."/>
            <person name="Stein L.Y."/>
        </authorList>
    </citation>
    <scope>NUCLEOTIDE SEQUENCE [LARGE SCALE GENOMIC DNA]</scope>
    <source>
        <strain evidence="5 6">BG8</strain>
    </source>
</reference>